<dbReference type="Pfam" id="PF13650">
    <property type="entry name" value="Asp_protease_2"/>
    <property type="match status" value="2"/>
</dbReference>
<evidence type="ECO:0000313" key="2">
    <source>
        <dbReference type="EMBL" id="RZF65578.1"/>
    </source>
</evidence>
<evidence type="ECO:0008006" key="4">
    <source>
        <dbReference type="Google" id="ProtNLM"/>
    </source>
</evidence>
<dbReference type="InterPro" id="IPR001969">
    <property type="entry name" value="Aspartic_peptidase_AS"/>
</dbReference>
<protein>
    <recommendedName>
        <fullName evidence="4">Peptidase A2 domain-containing protein</fullName>
    </recommendedName>
</protein>
<dbReference type="AlphaFoldDB" id="A0A4V2DDN2"/>
<dbReference type="RefSeq" id="WP_130155514.1">
    <property type="nucleotide sequence ID" value="NZ_SGIS01000005.1"/>
</dbReference>
<dbReference type="Gene3D" id="2.40.70.10">
    <property type="entry name" value="Acid Proteases"/>
    <property type="match status" value="2"/>
</dbReference>
<dbReference type="InterPro" id="IPR034122">
    <property type="entry name" value="Retropepsin-like_bacterial"/>
</dbReference>
<dbReference type="SUPFAM" id="SSF50630">
    <property type="entry name" value="Acid proteases"/>
    <property type="match status" value="2"/>
</dbReference>
<dbReference type="Proteomes" id="UP000292085">
    <property type="component" value="Unassembled WGS sequence"/>
</dbReference>
<name>A0A4V2DDN2_9SPHN</name>
<sequence length="316" mass="33394">MKPALFCAVPLLALSAQTAAPLTADSNPPPADSIAIADADQRMTVPVQIADAGPFHFVVDTGAERTVISRELAATLGLAAGRGVRVTAMANVEQVATVLIPRIRVGPPHSTLAGSRIEAPAFAASNIGGAGMLGIDTLQGHAVTIDFDQNVMTVTPSTKRRSTPAPAPGEVVVRARDMFGQLVVTDAYFGERRVRVVIDTGSDVTMGNPALRRLIARKTLLRQISARAVTGVSLLADYGQIGAVRIGSTTIENLPVAFADAPPFARFGLADKPALMLGMDALRLFRRVTIDFPNRELRLLLPRDVKRTPIVGLGRA</sequence>
<feature type="signal peptide" evidence="1">
    <location>
        <begin position="1"/>
        <end position="19"/>
    </location>
</feature>
<reference evidence="2 3" key="1">
    <citation type="submission" date="2019-02" db="EMBL/GenBank/DDBJ databases">
        <authorList>
            <person name="Li Y."/>
        </authorList>
    </citation>
    <scope>NUCLEOTIDE SEQUENCE [LARGE SCALE GENOMIC DNA]</scope>
    <source>
        <strain evidence="2 3">3-7</strain>
    </source>
</reference>
<dbReference type="CDD" id="cd05483">
    <property type="entry name" value="retropepsin_like_bacteria"/>
    <property type="match status" value="1"/>
</dbReference>
<comment type="caution">
    <text evidence="2">The sequence shown here is derived from an EMBL/GenBank/DDBJ whole genome shotgun (WGS) entry which is preliminary data.</text>
</comment>
<evidence type="ECO:0000313" key="3">
    <source>
        <dbReference type="Proteomes" id="UP000292085"/>
    </source>
</evidence>
<organism evidence="2 3">
    <name type="scientific">Sphingomonas populi</name>
    <dbReference type="NCBI Taxonomy" id="2484750"/>
    <lineage>
        <taxon>Bacteria</taxon>
        <taxon>Pseudomonadati</taxon>
        <taxon>Pseudomonadota</taxon>
        <taxon>Alphaproteobacteria</taxon>
        <taxon>Sphingomonadales</taxon>
        <taxon>Sphingomonadaceae</taxon>
        <taxon>Sphingomonas</taxon>
    </lineage>
</organism>
<dbReference type="GO" id="GO:0006508">
    <property type="term" value="P:proteolysis"/>
    <property type="evidence" value="ECO:0007669"/>
    <property type="project" value="InterPro"/>
</dbReference>
<keyword evidence="3" id="KW-1185">Reference proteome</keyword>
<accession>A0A4V2DDN2</accession>
<keyword evidence="1" id="KW-0732">Signal</keyword>
<evidence type="ECO:0000256" key="1">
    <source>
        <dbReference type="SAM" id="SignalP"/>
    </source>
</evidence>
<dbReference type="OrthoDB" id="107347at2"/>
<dbReference type="GO" id="GO:0004190">
    <property type="term" value="F:aspartic-type endopeptidase activity"/>
    <property type="evidence" value="ECO:0007669"/>
    <property type="project" value="InterPro"/>
</dbReference>
<dbReference type="InterPro" id="IPR021109">
    <property type="entry name" value="Peptidase_aspartic_dom_sf"/>
</dbReference>
<proteinExistence type="predicted"/>
<feature type="chain" id="PRO_5020319745" description="Peptidase A2 domain-containing protein" evidence="1">
    <location>
        <begin position="20"/>
        <end position="316"/>
    </location>
</feature>
<dbReference type="PROSITE" id="PS00141">
    <property type="entry name" value="ASP_PROTEASE"/>
    <property type="match status" value="2"/>
</dbReference>
<gene>
    <name evidence="2" type="ORF">EWE75_04565</name>
</gene>
<dbReference type="EMBL" id="SGIS01000005">
    <property type="protein sequence ID" value="RZF65578.1"/>
    <property type="molecule type" value="Genomic_DNA"/>
</dbReference>